<dbReference type="EMBL" id="SMMG02000001">
    <property type="protein sequence ID" value="KAA3490708.1"/>
    <property type="molecule type" value="Genomic_DNA"/>
</dbReference>
<evidence type="ECO:0000313" key="2">
    <source>
        <dbReference type="Proteomes" id="UP000325315"/>
    </source>
</evidence>
<protein>
    <submittedName>
        <fullName evidence="1">Transposon Ty3-I Gag-Pol polyprotein</fullName>
    </submittedName>
</protein>
<dbReference type="PANTHER" id="PTHR24559">
    <property type="entry name" value="TRANSPOSON TY3-I GAG-POL POLYPROTEIN"/>
    <property type="match status" value="1"/>
</dbReference>
<comment type="caution">
    <text evidence="1">The sequence shown here is derived from an EMBL/GenBank/DDBJ whole genome shotgun (WGS) entry which is preliminary data.</text>
</comment>
<evidence type="ECO:0000313" key="1">
    <source>
        <dbReference type="EMBL" id="KAA3490708.1"/>
    </source>
</evidence>
<name>A0A5B6XA14_9ROSI</name>
<proteinExistence type="predicted"/>
<dbReference type="AlphaFoldDB" id="A0A5B6XA14"/>
<dbReference type="Gene3D" id="3.10.10.10">
    <property type="entry name" value="HIV Type 1 Reverse Transcriptase, subunit A, domain 1"/>
    <property type="match status" value="1"/>
</dbReference>
<reference evidence="2" key="1">
    <citation type="journal article" date="2019" name="Plant Biotechnol. J.">
        <title>Genome sequencing of the Australian wild diploid species Gossypium australe highlights disease resistance and delayed gland morphogenesis.</title>
        <authorList>
            <person name="Cai Y."/>
            <person name="Cai X."/>
            <person name="Wang Q."/>
            <person name="Wang P."/>
            <person name="Zhang Y."/>
            <person name="Cai C."/>
            <person name="Xu Y."/>
            <person name="Wang K."/>
            <person name="Zhou Z."/>
            <person name="Wang C."/>
            <person name="Geng S."/>
            <person name="Li B."/>
            <person name="Dong Q."/>
            <person name="Hou Y."/>
            <person name="Wang H."/>
            <person name="Ai P."/>
            <person name="Liu Z."/>
            <person name="Yi F."/>
            <person name="Sun M."/>
            <person name="An G."/>
            <person name="Cheng J."/>
            <person name="Zhang Y."/>
            <person name="Shi Q."/>
            <person name="Xie Y."/>
            <person name="Shi X."/>
            <person name="Chang Y."/>
            <person name="Huang F."/>
            <person name="Chen Y."/>
            <person name="Hong S."/>
            <person name="Mi L."/>
            <person name="Sun Q."/>
            <person name="Zhang L."/>
            <person name="Zhou B."/>
            <person name="Peng R."/>
            <person name="Zhang X."/>
            <person name="Liu F."/>
        </authorList>
    </citation>
    <scope>NUCLEOTIDE SEQUENCE [LARGE SCALE GENOMIC DNA]</scope>
    <source>
        <strain evidence="2">cv. PA1801</strain>
    </source>
</reference>
<dbReference type="InterPro" id="IPR053134">
    <property type="entry name" value="RNA-dir_DNA_polymerase"/>
</dbReference>
<keyword evidence="2" id="KW-1185">Reference proteome</keyword>
<gene>
    <name evidence="1" type="ORF">EPI10_034147</name>
</gene>
<sequence length="68" mass="7905">MCIDFTNFNKACSKDNSPLPSIDHLVDAKQVIYSFGLGRLGKMVFIIEDRLFYYWVMPFGFKNARATY</sequence>
<dbReference type="InterPro" id="IPR043502">
    <property type="entry name" value="DNA/RNA_pol_sf"/>
</dbReference>
<accession>A0A5B6XA14</accession>
<organism evidence="1 2">
    <name type="scientific">Gossypium australe</name>
    <dbReference type="NCBI Taxonomy" id="47621"/>
    <lineage>
        <taxon>Eukaryota</taxon>
        <taxon>Viridiplantae</taxon>
        <taxon>Streptophyta</taxon>
        <taxon>Embryophyta</taxon>
        <taxon>Tracheophyta</taxon>
        <taxon>Spermatophyta</taxon>
        <taxon>Magnoliopsida</taxon>
        <taxon>eudicotyledons</taxon>
        <taxon>Gunneridae</taxon>
        <taxon>Pentapetalae</taxon>
        <taxon>rosids</taxon>
        <taxon>malvids</taxon>
        <taxon>Malvales</taxon>
        <taxon>Malvaceae</taxon>
        <taxon>Malvoideae</taxon>
        <taxon>Gossypium</taxon>
    </lineage>
</organism>
<dbReference type="PANTHER" id="PTHR24559:SF444">
    <property type="entry name" value="REVERSE TRANSCRIPTASE DOMAIN-CONTAINING PROTEIN"/>
    <property type="match status" value="1"/>
</dbReference>
<dbReference type="Proteomes" id="UP000325315">
    <property type="component" value="Unassembled WGS sequence"/>
</dbReference>
<dbReference type="SUPFAM" id="SSF56672">
    <property type="entry name" value="DNA/RNA polymerases"/>
    <property type="match status" value="1"/>
</dbReference>